<name>A0ABS5T6X3_9GAMM</name>
<organism evidence="1 2">
    <name type="scientific">Rosenbergiella australiborealis</name>
    <dbReference type="NCBI Taxonomy" id="1544696"/>
    <lineage>
        <taxon>Bacteria</taxon>
        <taxon>Pseudomonadati</taxon>
        <taxon>Pseudomonadota</taxon>
        <taxon>Gammaproteobacteria</taxon>
        <taxon>Enterobacterales</taxon>
        <taxon>Erwiniaceae</taxon>
        <taxon>Rosenbergiella</taxon>
    </lineage>
</organism>
<dbReference type="EMBL" id="JABBFO010000012">
    <property type="protein sequence ID" value="MBT0728110.1"/>
    <property type="molecule type" value="Genomic_DNA"/>
</dbReference>
<dbReference type="Pfam" id="PF10757">
    <property type="entry name" value="YbaJ"/>
    <property type="match status" value="1"/>
</dbReference>
<keyword evidence="2" id="KW-1185">Reference proteome</keyword>
<dbReference type="Proteomes" id="UP000786875">
    <property type="component" value="Unassembled WGS sequence"/>
</dbReference>
<dbReference type="RefSeq" id="WP_214215385.1">
    <property type="nucleotide sequence ID" value="NZ_JABBFO010000012.1"/>
</dbReference>
<comment type="caution">
    <text evidence="1">The sequence shown here is derived from an EMBL/GenBank/DDBJ whole genome shotgun (WGS) entry which is preliminary data.</text>
</comment>
<dbReference type="InterPro" id="IPR019693">
    <property type="entry name" value="Biofilm_formation_reg_YbaJ"/>
</dbReference>
<sequence>MMDEYTPKHFDISQLKYLCEKLYTECEILLSENTLFTVNDPTATEALILNDFIEHIANVGINFRIKYAQDTELIEALDNFLDHSSQLLGNYGVTPKEIRLWKKTSETLFQLLY</sequence>
<proteinExistence type="predicted"/>
<reference evidence="1 2" key="1">
    <citation type="submission" date="2020-04" db="EMBL/GenBank/DDBJ databases">
        <title>Genome sequencing of Rosenbergiella species.</title>
        <authorList>
            <person name="Alvarez-Perez S."/>
            <person name="Lievens B."/>
        </authorList>
    </citation>
    <scope>NUCLEOTIDE SEQUENCE [LARGE SCALE GENOMIC DNA]</scope>
    <source>
        <strain evidence="1 2">CdVSA20.1</strain>
    </source>
</reference>
<evidence type="ECO:0000313" key="2">
    <source>
        <dbReference type="Proteomes" id="UP000786875"/>
    </source>
</evidence>
<gene>
    <name evidence="1" type="primary">tomB</name>
    <name evidence="1" type="ORF">HGT73_12130</name>
</gene>
<protein>
    <submittedName>
        <fullName evidence="1">Hha toxicity modulator TomB</fullName>
    </submittedName>
</protein>
<dbReference type="NCBIfam" id="NF007948">
    <property type="entry name" value="PRK10667.1"/>
    <property type="match status" value="1"/>
</dbReference>
<accession>A0ABS5T6X3</accession>
<evidence type="ECO:0000313" key="1">
    <source>
        <dbReference type="EMBL" id="MBT0728110.1"/>
    </source>
</evidence>